<name>A0A6J5LI73_9CAUD</name>
<organism evidence="1">
    <name type="scientific">uncultured Caudovirales phage</name>
    <dbReference type="NCBI Taxonomy" id="2100421"/>
    <lineage>
        <taxon>Viruses</taxon>
        <taxon>Duplodnaviria</taxon>
        <taxon>Heunggongvirae</taxon>
        <taxon>Uroviricota</taxon>
        <taxon>Caudoviricetes</taxon>
        <taxon>Peduoviridae</taxon>
        <taxon>Maltschvirus</taxon>
        <taxon>Maltschvirus maltsch</taxon>
    </lineage>
</organism>
<gene>
    <name evidence="1" type="ORF">UFOVP250_94</name>
</gene>
<dbReference type="EMBL" id="LR796270">
    <property type="protein sequence ID" value="CAB4133262.1"/>
    <property type="molecule type" value="Genomic_DNA"/>
</dbReference>
<reference evidence="1" key="1">
    <citation type="submission" date="2020-04" db="EMBL/GenBank/DDBJ databases">
        <authorList>
            <person name="Chiriac C."/>
            <person name="Salcher M."/>
            <person name="Ghai R."/>
            <person name="Kavagutti S V."/>
        </authorList>
    </citation>
    <scope>NUCLEOTIDE SEQUENCE</scope>
</reference>
<proteinExistence type="predicted"/>
<accession>A0A6J5LI73</accession>
<evidence type="ECO:0000313" key="1">
    <source>
        <dbReference type="EMBL" id="CAB4133262.1"/>
    </source>
</evidence>
<protein>
    <submittedName>
        <fullName evidence="1">Uncharacterized protein</fullName>
    </submittedName>
</protein>
<sequence>MRIERKVKLDYKPITITLETEREAEMLMQITGLIAGSSIDTPRGLADKIYQTLGSLGVDYRDENFKSKFKARGTIIFDSGE</sequence>